<dbReference type="RefSeq" id="WP_183200921.1">
    <property type="nucleotide sequence ID" value="NZ_JACIEK010000009.1"/>
</dbReference>
<keyword evidence="5" id="KW-0472">Membrane</keyword>
<dbReference type="SUPFAM" id="SSF53448">
    <property type="entry name" value="Nucleotide-diphospho-sugar transferases"/>
    <property type="match status" value="1"/>
</dbReference>
<evidence type="ECO:0000256" key="5">
    <source>
        <dbReference type="ARBA" id="ARBA00023136"/>
    </source>
</evidence>
<dbReference type="InterPro" id="IPR029044">
    <property type="entry name" value="Nucleotide-diphossugar_trans"/>
</dbReference>
<name>A0A7W6H6E8_9HYPH</name>
<evidence type="ECO:0000256" key="3">
    <source>
        <dbReference type="ARBA" id="ARBA00022676"/>
    </source>
</evidence>
<evidence type="ECO:0000313" key="7">
    <source>
        <dbReference type="Proteomes" id="UP000542776"/>
    </source>
</evidence>
<dbReference type="AlphaFoldDB" id="A0A7W6H6E8"/>
<keyword evidence="3" id="KW-0328">Glycosyltransferase</keyword>
<evidence type="ECO:0000313" key="6">
    <source>
        <dbReference type="EMBL" id="MBB3999381.1"/>
    </source>
</evidence>
<dbReference type="CDD" id="cd00761">
    <property type="entry name" value="Glyco_tranf_GTA_type"/>
    <property type="match status" value="1"/>
</dbReference>
<dbReference type="GO" id="GO:0005886">
    <property type="term" value="C:plasma membrane"/>
    <property type="evidence" value="ECO:0007669"/>
    <property type="project" value="UniProtKB-SubCell"/>
</dbReference>
<protein>
    <recommendedName>
        <fullName evidence="8">Glycosyltransferase</fullName>
    </recommendedName>
</protein>
<dbReference type="PANTHER" id="PTHR43646">
    <property type="entry name" value="GLYCOSYLTRANSFERASE"/>
    <property type="match status" value="1"/>
</dbReference>
<evidence type="ECO:0000256" key="4">
    <source>
        <dbReference type="ARBA" id="ARBA00022679"/>
    </source>
</evidence>
<dbReference type="Gene3D" id="3.90.550.10">
    <property type="entry name" value="Spore Coat Polysaccharide Biosynthesis Protein SpsA, Chain A"/>
    <property type="match status" value="1"/>
</dbReference>
<keyword evidence="7" id="KW-1185">Reference proteome</keyword>
<dbReference type="PANTHER" id="PTHR43646:SF2">
    <property type="entry name" value="GLYCOSYLTRANSFERASE 2-LIKE DOMAIN-CONTAINING PROTEIN"/>
    <property type="match status" value="1"/>
</dbReference>
<dbReference type="Proteomes" id="UP000542776">
    <property type="component" value="Unassembled WGS sequence"/>
</dbReference>
<comment type="subcellular location">
    <subcellularLocation>
        <location evidence="1">Cell membrane</location>
    </subcellularLocation>
</comment>
<proteinExistence type="predicted"/>
<reference evidence="6 7" key="1">
    <citation type="submission" date="2020-08" db="EMBL/GenBank/DDBJ databases">
        <title>Genomic Encyclopedia of Type Strains, Phase IV (KMG-IV): sequencing the most valuable type-strain genomes for metagenomic binning, comparative biology and taxonomic classification.</title>
        <authorList>
            <person name="Goeker M."/>
        </authorList>
    </citation>
    <scope>NUCLEOTIDE SEQUENCE [LARGE SCALE GENOMIC DNA]</scope>
    <source>
        <strain evidence="6 7">DSM 102238</strain>
    </source>
</reference>
<gene>
    <name evidence="6" type="ORF">GGR04_003250</name>
</gene>
<evidence type="ECO:0008006" key="8">
    <source>
        <dbReference type="Google" id="ProtNLM"/>
    </source>
</evidence>
<evidence type="ECO:0000256" key="1">
    <source>
        <dbReference type="ARBA" id="ARBA00004236"/>
    </source>
</evidence>
<evidence type="ECO:0000256" key="2">
    <source>
        <dbReference type="ARBA" id="ARBA00022475"/>
    </source>
</evidence>
<dbReference type="EMBL" id="JACIEK010000009">
    <property type="protein sequence ID" value="MBB3999381.1"/>
    <property type="molecule type" value="Genomic_DNA"/>
</dbReference>
<sequence length="377" mass="39728">MSGAAGAGDDARRPFEDPAVARCEVRHRGTFTAASAVAVIPARDEAERIGTCLGALFSELLPGDGVVLAVNGSRDETAVRALPILEAGGRPFLLAEIDWMPGEGSAPRARRLATAAAARLAPDAAILSLDADTLVQPGWRAAYAGEFARGFALVCGAIGFIPEEAAFLPPLPEADERLLRDYRAASREIAALLDPDPRNPWPHHGNIGGANFGLAPGVHAAVGGLPDVAFGEDRALLRRVDALGLPVRFSDVPLVWTSPRLDGRAVGGLSDELARARRDADPVVDEALEPAATLERRLRARAAFRGATDDAARRAALETLALEPADLAGALAEPRPGLAWQAAEAASPVLARRRFRHGDLRREWPAMAALLSRARGA</sequence>
<comment type="caution">
    <text evidence="6">The sequence shown here is derived from an EMBL/GenBank/DDBJ whole genome shotgun (WGS) entry which is preliminary data.</text>
</comment>
<dbReference type="GO" id="GO:0016757">
    <property type="term" value="F:glycosyltransferase activity"/>
    <property type="evidence" value="ECO:0007669"/>
    <property type="project" value="UniProtKB-KW"/>
</dbReference>
<organism evidence="6 7">
    <name type="scientific">Aureimonas pseudogalii</name>
    <dbReference type="NCBI Taxonomy" id="1744844"/>
    <lineage>
        <taxon>Bacteria</taxon>
        <taxon>Pseudomonadati</taxon>
        <taxon>Pseudomonadota</taxon>
        <taxon>Alphaproteobacteria</taxon>
        <taxon>Hyphomicrobiales</taxon>
        <taxon>Aurantimonadaceae</taxon>
        <taxon>Aureimonas</taxon>
    </lineage>
</organism>
<keyword evidence="4" id="KW-0808">Transferase</keyword>
<accession>A0A7W6H6E8</accession>
<keyword evidence="2" id="KW-1003">Cell membrane</keyword>